<protein>
    <submittedName>
        <fullName evidence="5">GntR family transcriptional regulator</fullName>
    </submittedName>
</protein>
<dbReference type="InterPro" id="IPR011711">
    <property type="entry name" value="GntR_C"/>
</dbReference>
<dbReference type="PANTHER" id="PTHR43537:SF20">
    <property type="entry name" value="HTH-TYPE TRANSCRIPTIONAL REPRESSOR GLAR"/>
    <property type="match status" value="1"/>
</dbReference>
<dbReference type="Gene3D" id="1.20.120.530">
    <property type="entry name" value="GntR ligand-binding domain-like"/>
    <property type="match status" value="1"/>
</dbReference>
<evidence type="ECO:0000256" key="2">
    <source>
        <dbReference type="ARBA" id="ARBA00023125"/>
    </source>
</evidence>
<dbReference type="SUPFAM" id="SSF46785">
    <property type="entry name" value="Winged helix' DNA-binding domain"/>
    <property type="match status" value="1"/>
</dbReference>
<reference evidence="5 6" key="1">
    <citation type="submission" date="2020-07" db="EMBL/GenBank/DDBJ databases">
        <authorList>
            <person name="Li M."/>
        </authorList>
    </citation>
    <scope>NUCLEOTIDE SEQUENCE [LARGE SCALE GENOMIC DNA]</scope>
    <source>
        <strain evidence="5 6">DSM 23284</strain>
    </source>
</reference>
<evidence type="ECO:0000313" key="5">
    <source>
        <dbReference type="EMBL" id="MBA4611945.1"/>
    </source>
</evidence>
<dbReference type="InterPro" id="IPR036390">
    <property type="entry name" value="WH_DNA-bd_sf"/>
</dbReference>
<dbReference type="InterPro" id="IPR036388">
    <property type="entry name" value="WH-like_DNA-bd_sf"/>
</dbReference>
<dbReference type="SMART" id="SM00895">
    <property type="entry name" value="FCD"/>
    <property type="match status" value="1"/>
</dbReference>
<dbReference type="EMBL" id="JACEON010000007">
    <property type="protein sequence ID" value="MBA4611945.1"/>
    <property type="molecule type" value="Genomic_DNA"/>
</dbReference>
<name>A0A838XN55_9HYPH</name>
<organism evidence="5 6">
    <name type="scientific">Stappia taiwanensis</name>
    <dbReference type="NCBI Taxonomy" id="992267"/>
    <lineage>
        <taxon>Bacteria</taxon>
        <taxon>Pseudomonadati</taxon>
        <taxon>Pseudomonadota</taxon>
        <taxon>Alphaproteobacteria</taxon>
        <taxon>Hyphomicrobiales</taxon>
        <taxon>Stappiaceae</taxon>
        <taxon>Stappia</taxon>
    </lineage>
</organism>
<dbReference type="PROSITE" id="PS50949">
    <property type="entry name" value="HTH_GNTR"/>
    <property type="match status" value="1"/>
</dbReference>
<gene>
    <name evidence="5" type="ORF">H1W37_09800</name>
</gene>
<dbReference type="SUPFAM" id="SSF48008">
    <property type="entry name" value="GntR ligand-binding domain-like"/>
    <property type="match status" value="1"/>
</dbReference>
<dbReference type="SMART" id="SM00345">
    <property type="entry name" value="HTH_GNTR"/>
    <property type="match status" value="1"/>
</dbReference>
<dbReference type="PANTHER" id="PTHR43537">
    <property type="entry name" value="TRANSCRIPTIONAL REGULATOR, GNTR FAMILY"/>
    <property type="match status" value="1"/>
</dbReference>
<keyword evidence="1" id="KW-0805">Transcription regulation</keyword>
<keyword evidence="3" id="KW-0804">Transcription</keyword>
<dbReference type="Proteomes" id="UP000559404">
    <property type="component" value="Unassembled WGS sequence"/>
</dbReference>
<evidence type="ECO:0000256" key="1">
    <source>
        <dbReference type="ARBA" id="ARBA00023015"/>
    </source>
</evidence>
<accession>A0A838XN55</accession>
<evidence type="ECO:0000256" key="3">
    <source>
        <dbReference type="ARBA" id="ARBA00023163"/>
    </source>
</evidence>
<feature type="domain" description="HTH gntR-type" evidence="4">
    <location>
        <begin position="7"/>
        <end position="74"/>
    </location>
</feature>
<reference evidence="5 6" key="2">
    <citation type="submission" date="2020-08" db="EMBL/GenBank/DDBJ databases">
        <title>Stappia taiwanensis sp. nov., isolated from a coastal thermal spring.</title>
        <authorList>
            <person name="Kampfer P."/>
        </authorList>
    </citation>
    <scope>NUCLEOTIDE SEQUENCE [LARGE SCALE GENOMIC DNA]</scope>
    <source>
        <strain evidence="5 6">DSM 23284</strain>
    </source>
</reference>
<dbReference type="Pfam" id="PF07729">
    <property type="entry name" value="FCD"/>
    <property type="match status" value="1"/>
</dbReference>
<keyword evidence="6" id="KW-1185">Reference proteome</keyword>
<proteinExistence type="predicted"/>
<dbReference type="Gene3D" id="1.10.10.10">
    <property type="entry name" value="Winged helix-like DNA-binding domain superfamily/Winged helix DNA-binding domain"/>
    <property type="match status" value="1"/>
</dbReference>
<dbReference type="GO" id="GO:0003677">
    <property type="term" value="F:DNA binding"/>
    <property type="evidence" value="ECO:0007669"/>
    <property type="project" value="UniProtKB-KW"/>
</dbReference>
<dbReference type="RefSeq" id="WP_181760135.1">
    <property type="nucleotide sequence ID" value="NZ_BMCR01000008.1"/>
</dbReference>
<evidence type="ECO:0000259" key="4">
    <source>
        <dbReference type="PROSITE" id="PS50949"/>
    </source>
</evidence>
<sequence>MAKSETPTKTEAAYQRLRQEILETRLRPGAPLKLGALRDAYGIGWTPLREALSRLEAEHLVVSSSNKGFSVAPVSVEELNDLTRARHLVELPLLAESIACGDDGWETALVAAHYRLSRCKPPVEDPRELVISDWEQRHEEFHHALLAASRSPWLMRFYLQITDQTRRHHRVLAITPGLSAGTGDGWRDSPAFHALQGALALEPHTALMEAALDRNTDTALALMAEHIQLMKGVFAVADLAGLPAAPGA</sequence>
<dbReference type="Pfam" id="PF00392">
    <property type="entry name" value="GntR"/>
    <property type="match status" value="1"/>
</dbReference>
<dbReference type="AlphaFoldDB" id="A0A838XN55"/>
<keyword evidence="2" id="KW-0238">DNA-binding</keyword>
<evidence type="ECO:0000313" key="6">
    <source>
        <dbReference type="Proteomes" id="UP000559404"/>
    </source>
</evidence>
<dbReference type="InterPro" id="IPR000524">
    <property type="entry name" value="Tscrpt_reg_HTH_GntR"/>
</dbReference>
<dbReference type="GO" id="GO:0003700">
    <property type="term" value="F:DNA-binding transcription factor activity"/>
    <property type="evidence" value="ECO:0007669"/>
    <property type="project" value="InterPro"/>
</dbReference>
<comment type="caution">
    <text evidence="5">The sequence shown here is derived from an EMBL/GenBank/DDBJ whole genome shotgun (WGS) entry which is preliminary data.</text>
</comment>
<dbReference type="InterPro" id="IPR008920">
    <property type="entry name" value="TF_FadR/GntR_C"/>
</dbReference>